<feature type="domain" description="Amidohydrolase-related" evidence="4">
    <location>
        <begin position="59"/>
        <end position="394"/>
    </location>
</feature>
<keyword evidence="6" id="KW-1185">Reference proteome</keyword>
<accession>A0A919UM07</accession>
<dbReference type="PANTHER" id="PTHR43794">
    <property type="entry name" value="AMINOHYDROLASE SSNA-RELATED"/>
    <property type="match status" value="1"/>
</dbReference>
<dbReference type="NCBIfam" id="NF006055">
    <property type="entry name" value="PRK08203.1"/>
    <property type="match status" value="1"/>
</dbReference>
<evidence type="ECO:0000313" key="5">
    <source>
        <dbReference type="EMBL" id="GIG55228.1"/>
    </source>
</evidence>
<reference evidence="5" key="1">
    <citation type="submission" date="2021-01" db="EMBL/GenBank/DDBJ databases">
        <title>Whole genome shotgun sequence of Demequina activiva NBRC 110675.</title>
        <authorList>
            <person name="Komaki H."/>
            <person name="Tamura T."/>
        </authorList>
    </citation>
    <scope>NUCLEOTIDE SEQUENCE</scope>
    <source>
        <strain evidence="5">NBRC 110675</strain>
    </source>
</reference>
<dbReference type="SUPFAM" id="SSF51338">
    <property type="entry name" value="Composite domain of metallo-dependent hydrolases"/>
    <property type="match status" value="1"/>
</dbReference>
<evidence type="ECO:0000259" key="4">
    <source>
        <dbReference type="Pfam" id="PF01979"/>
    </source>
</evidence>
<dbReference type="Pfam" id="PF01979">
    <property type="entry name" value="Amidohydro_1"/>
    <property type="match status" value="1"/>
</dbReference>
<dbReference type="Gene3D" id="3.20.20.140">
    <property type="entry name" value="Metal-dependent hydrolases"/>
    <property type="match status" value="1"/>
</dbReference>
<name>A0A919UM07_9MICO</name>
<dbReference type="InterPro" id="IPR011059">
    <property type="entry name" value="Metal-dep_hydrolase_composite"/>
</dbReference>
<sequence length="453" mass="46859">MTRTVIDGAYIATVDGASTEHATGYVVIKDALIETVAAGRAPSEVIDGAREVIPGAGLLVTPGLVNTHHHLYQWLTRGFAQDSILFDWLVSLYPAWSRIDADLVGDGALGAMAVLARSGCSTVADHHYVFPRGGGDIVGAIVDSAATLGLRLHATRGSMDLGESAGGLPPDFAVETTADALEASAAAVHRYDDPAFESMVRVAIAPCSPFSVTADLLREAAVLARGLGVRLHTHGAETVEEEAFCRERFGMSPTDYLESVGWLGEDVWMAHCVHLSSPDIDRFASTGTGVAHCPSSNARLAAGIAPVRDMLRAGVPVGLGVDGAASNESGQLGTEVRAAVLAARLRDGADAMSGRDALRVATMGGARVLGRQDEIGSVEAGKLADLALWRIDGVEHAGIADPVAALGLGALPPLERLIVQGRAVVDSGHLVGVDEGEVAAKVARASAALADRL</sequence>
<dbReference type="CDD" id="cd01298">
    <property type="entry name" value="ATZ_TRZ_like"/>
    <property type="match status" value="1"/>
</dbReference>
<keyword evidence="1" id="KW-0479">Metal-binding</keyword>
<dbReference type="EMBL" id="BONR01000004">
    <property type="protein sequence ID" value="GIG55228.1"/>
    <property type="molecule type" value="Genomic_DNA"/>
</dbReference>
<keyword evidence="3" id="KW-0862">Zinc</keyword>
<dbReference type="Proteomes" id="UP000652354">
    <property type="component" value="Unassembled WGS sequence"/>
</dbReference>
<gene>
    <name evidence="5" type="ORF">Dac01nite_19800</name>
</gene>
<organism evidence="5 6">
    <name type="scientific">Demequina activiva</name>
    <dbReference type="NCBI Taxonomy" id="1582364"/>
    <lineage>
        <taxon>Bacteria</taxon>
        <taxon>Bacillati</taxon>
        <taxon>Actinomycetota</taxon>
        <taxon>Actinomycetes</taxon>
        <taxon>Micrococcales</taxon>
        <taxon>Demequinaceae</taxon>
        <taxon>Demequina</taxon>
    </lineage>
</organism>
<dbReference type="InterPro" id="IPR050287">
    <property type="entry name" value="MTA/SAH_deaminase"/>
</dbReference>
<evidence type="ECO:0000256" key="3">
    <source>
        <dbReference type="ARBA" id="ARBA00022833"/>
    </source>
</evidence>
<evidence type="ECO:0000256" key="1">
    <source>
        <dbReference type="ARBA" id="ARBA00022723"/>
    </source>
</evidence>
<dbReference type="InterPro" id="IPR032466">
    <property type="entry name" value="Metal_Hydrolase"/>
</dbReference>
<dbReference type="GO" id="GO:0019239">
    <property type="term" value="F:deaminase activity"/>
    <property type="evidence" value="ECO:0007669"/>
    <property type="project" value="UniProtKB-ARBA"/>
</dbReference>
<proteinExistence type="predicted"/>
<evidence type="ECO:0000313" key="6">
    <source>
        <dbReference type="Proteomes" id="UP000652354"/>
    </source>
</evidence>
<dbReference type="Gene3D" id="2.30.40.10">
    <property type="entry name" value="Urease, subunit C, domain 1"/>
    <property type="match status" value="1"/>
</dbReference>
<evidence type="ECO:0000256" key="2">
    <source>
        <dbReference type="ARBA" id="ARBA00022801"/>
    </source>
</evidence>
<dbReference type="InterPro" id="IPR006680">
    <property type="entry name" value="Amidohydro-rel"/>
</dbReference>
<dbReference type="GO" id="GO:0016814">
    <property type="term" value="F:hydrolase activity, acting on carbon-nitrogen (but not peptide) bonds, in cyclic amidines"/>
    <property type="evidence" value="ECO:0007669"/>
    <property type="project" value="UniProtKB-ARBA"/>
</dbReference>
<protein>
    <submittedName>
        <fullName evidence="5">8-oxoguanine deaminase</fullName>
    </submittedName>
</protein>
<dbReference type="SUPFAM" id="SSF51556">
    <property type="entry name" value="Metallo-dependent hydrolases"/>
    <property type="match status" value="1"/>
</dbReference>
<dbReference type="FunFam" id="3.20.20.140:FF:000014">
    <property type="entry name" value="5-methylthioadenosine/S-adenosylhomocysteine deaminase"/>
    <property type="match status" value="1"/>
</dbReference>
<dbReference type="RefSeq" id="WP_203656507.1">
    <property type="nucleotide sequence ID" value="NZ_BONR01000004.1"/>
</dbReference>
<comment type="caution">
    <text evidence="5">The sequence shown here is derived from an EMBL/GenBank/DDBJ whole genome shotgun (WGS) entry which is preliminary data.</text>
</comment>
<dbReference type="GO" id="GO:0046872">
    <property type="term" value="F:metal ion binding"/>
    <property type="evidence" value="ECO:0007669"/>
    <property type="project" value="UniProtKB-KW"/>
</dbReference>
<keyword evidence="2" id="KW-0378">Hydrolase</keyword>
<dbReference type="AlphaFoldDB" id="A0A919UM07"/>
<dbReference type="PANTHER" id="PTHR43794:SF11">
    <property type="entry name" value="AMIDOHYDROLASE-RELATED DOMAIN-CONTAINING PROTEIN"/>
    <property type="match status" value="1"/>
</dbReference>